<dbReference type="WBParaSite" id="nRc.2.0.1.t31476-RA">
    <property type="protein sequence ID" value="nRc.2.0.1.t31476-RA"/>
    <property type="gene ID" value="nRc.2.0.1.g31476"/>
</dbReference>
<dbReference type="GO" id="GO:0005509">
    <property type="term" value="F:calcium ion binding"/>
    <property type="evidence" value="ECO:0007669"/>
    <property type="project" value="TreeGrafter"/>
</dbReference>
<dbReference type="GO" id="GO:0070679">
    <property type="term" value="F:inositol 1,4,5 trisphosphate binding"/>
    <property type="evidence" value="ECO:0007669"/>
    <property type="project" value="TreeGrafter"/>
</dbReference>
<proteinExistence type="predicted"/>
<dbReference type="GO" id="GO:0005886">
    <property type="term" value="C:plasma membrane"/>
    <property type="evidence" value="ECO:0007669"/>
    <property type="project" value="TreeGrafter"/>
</dbReference>
<dbReference type="AlphaFoldDB" id="A0A915JYE5"/>
<dbReference type="GO" id="GO:0016529">
    <property type="term" value="C:sarcoplasmic reticulum"/>
    <property type="evidence" value="ECO:0007669"/>
    <property type="project" value="TreeGrafter"/>
</dbReference>
<keyword evidence="1" id="KW-1185">Reference proteome</keyword>
<dbReference type="GO" id="GO:0030667">
    <property type="term" value="C:secretory granule membrane"/>
    <property type="evidence" value="ECO:0007669"/>
    <property type="project" value="TreeGrafter"/>
</dbReference>
<protein>
    <submittedName>
        <fullName evidence="2">Uncharacterized protein</fullName>
    </submittedName>
</protein>
<evidence type="ECO:0000313" key="2">
    <source>
        <dbReference type="WBParaSite" id="nRc.2.0.1.t31476-RA"/>
    </source>
</evidence>
<dbReference type="GO" id="GO:0005789">
    <property type="term" value="C:endoplasmic reticulum membrane"/>
    <property type="evidence" value="ECO:0007669"/>
    <property type="project" value="TreeGrafter"/>
</dbReference>
<dbReference type="GO" id="GO:0051209">
    <property type="term" value="P:release of sequestered calcium ion into cytosol"/>
    <property type="evidence" value="ECO:0007669"/>
    <property type="project" value="TreeGrafter"/>
</dbReference>
<dbReference type="PANTHER" id="PTHR13715:SF102">
    <property type="entry name" value="INOSITOL 1,4,5-TRISPHOSPHATE RECEPTOR"/>
    <property type="match status" value="1"/>
</dbReference>
<organism evidence="1 2">
    <name type="scientific">Romanomermis culicivorax</name>
    <name type="common">Nematode worm</name>
    <dbReference type="NCBI Taxonomy" id="13658"/>
    <lineage>
        <taxon>Eukaryota</taxon>
        <taxon>Metazoa</taxon>
        <taxon>Ecdysozoa</taxon>
        <taxon>Nematoda</taxon>
        <taxon>Enoplea</taxon>
        <taxon>Dorylaimia</taxon>
        <taxon>Mermithida</taxon>
        <taxon>Mermithoidea</taxon>
        <taxon>Mermithidae</taxon>
        <taxon>Romanomermis</taxon>
    </lineage>
</organism>
<dbReference type="GO" id="GO:0005220">
    <property type="term" value="F:inositol 1,4,5-trisphosphate-gated calcium channel activity"/>
    <property type="evidence" value="ECO:0007669"/>
    <property type="project" value="TreeGrafter"/>
</dbReference>
<dbReference type="InterPro" id="IPR015925">
    <property type="entry name" value="Ryanodine_IP3_receptor"/>
</dbReference>
<dbReference type="PANTHER" id="PTHR13715">
    <property type="entry name" value="RYANODINE RECEPTOR AND IP3 RECEPTOR"/>
    <property type="match status" value="1"/>
</dbReference>
<accession>A0A915JYE5</accession>
<name>A0A915JYE5_ROMCU</name>
<dbReference type="GO" id="GO:0035091">
    <property type="term" value="F:phosphatidylinositol binding"/>
    <property type="evidence" value="ECO:0007669"/>
    <property type="project" value="TreeGrafter"/>
</dbReference>
<evidence type="ECO:0000313" key="1">
    <source>
        <dbReference type="Proteomes" id="UP000887565"/>
    </source>
</evidence>
<reference evidence="2" key="1">
    <citation type="submission" date="2022-11" db="UniProtKB">
        <authorList>
            <consortium name="WormBaseParasite"/>
        </authorList>
    </citation>
    <scope>IDENTIFICATION</scope>
</reference>
<sequence>LRSNGLIYLCWSDNYCKSLESLAEESKSNPEDSAILEYYKHQLDLFSQMCLDRQFLAINPPLVENLLNLSQELTVNVILKCMSDTMLPYDLRASFARLMLHLHVATDLQPVMPVRYARLWKHIPDDVTVETWVGEFEIFHRILCYHFCI</sequence>
<dbReference type="Proteomes" id="UP000887565">
    <property type="component" value="Unplaced"/>
</dbReference>